<dbReference type="CDD" id="cd00041">
    <property type="entry name" value="CUB"/>
    <property type="match status" value="2"/>
</dbReference>
<evidence type="ECO:0000256" key="17">
    <source>
        <dbReference type="SAM" id="SignalP"/>
    </source>
</evidence>
<feature type="binding site" evidence="14">
    <location>
        <position position="135"/>
    </location>
    <ligand>
        <name>Ca(2+)</name>
        <dbReference type="ChEBI" id="CHEBI:29108"/>
        <label>2</label>
    </ligand>
</feature>
<feature type="signal peptide" evidence="17">
    <location>
        <begin position="1"/>
        <end position="25"/>
    </location>
</feature>
<dbReference type="GO" id="GO:0004252">
    <property type="term" value="F:serine-type endopeptidase activity"/>
    <property type="evidence" value="ECO:0007669"/>
    <property type="project" value="InterPro"/>
</dbReference>
<dbReference type="InterPro" id="IPR043504">
    <property type="entry name" value="Peptidase_S1_PA_chymotrypsin"/>
</dbReference>
<evidence type="ECO:0000256" key="1">
    <source>
        <dbReference type="ARBA" id="ARBA00022536"/>
    </source>
</evidence>
<dbReference type="InterPro" id="IPR009003">
    <property type="entry name" value="Peptidase_S1_PA"/>
</dbReference>
<dbReference type="EC" id="3.4.21.84" evidence="12"/>
<evidence type="ECO:0000256" key="3">
    <source>
        <dbReference type="ARBA" id="ARBA00022670"/>
    </source>
</evidence>
<dbReference type="SMART" id="SM00020">
    <property type="entry name" value="Tryp_SPc"/>
    <property type="match status" value="1"/>
</dbReference>
<dbReference type="AlphaFoldDB" id="A0A147BHT2"/>
<dbReference type="PROSITE" id="PS00134">
    <property type="entry name" value="TRYPSIN_HIS"/>
    <property type="match status" value="1"/>
</dbReference>
<dbReference type="PRINTS" id="PR00722">
    <property type="entry name" value="CHYMOTRYPSIN"/>
</dbReference>
<evidence type="ECO:0000259" key="18">
    <source>
        <dbReference type="PROSITE" id="PS01180"/>
    </source>
</evidence>
<feature type="binding site" evidence="14">
    <location>
        <position position="89"/>
    </location>
    <ligand>
        <name>Ca(2+)</name>
        <dbReference type="ChEBI" id="CHEBI:29108"/>
        <label>1</label>
    </ligand>
</feature>
<dbReference type="SUPFAM" id="SSF50494">
    <property type="entry name" value="Trypsin-like serine proteases"/>
    <property type="match status" value="1"/>
</dbReference>
<dbReference type="GO" id="GO:0006508">
    <property type="term" value="P:proteolysis"/>
    <property type="evidence" value="ECO:0007669"/>
    <property type="project" value="UniProtKB-KW"/>
</dbReference>
<dbReference type="EMBL" id="GEGO01005110">
    <property type="protein sequence ID" value="JAR90294.1"/>
    <property type="molecule type" value="Transcribed_RNA"/>
</dbReference>
<dbReference type="GO" id="GO:0030246">
    <property type="term" value="F:carbohydrate binding"/>
    <property type="evidence" value="ECO:0007669"/>
    <property type="project" value="UniProtKB-KW"/>
</dbReference>
<dbReference type="GO" id="GO:0005576">
    <property type="term" value="C:extracellular region"/>
    <property type="evidence" value="ECO:0007669"/>
    <property type="project" value="InterPro"/>
</dbReference>
<dbReference type="PIRSF" id="PIRSF001155">
    <property type="entry name" value="C1r_C1s_MASP"/>
    <property type="match status" value="1"/>
</dbReference>
<dbReference type="PROSITE" id="PS50240">
    <property type="entry name" value="TRYPSIN_DOM"/>
    <property type="match status" value="1"/>
</dbReference>
<dbReference type="Pfam" id="PF00431">
    <property type="entry name" value="CUB"/>
    <property type="match status" value="2"/>
</dbReference>
<keyword evidence="7" id="KW-0353">Hemolymph clotting</keyword>
<accession>A0A147BHT2</accession>
<feature type="domain" description="Peptidase S1" evidence="19">
    <location>
        <begin position="302"/>
        <end position="526"/>
    </location>
</feature>
<keyword evidence="5" id="KW-0430">Lectin</keyword>
<keyword evidence="1" id="KW-0245">EGF-like domain</keyword>
<feature type="disulfide bond" evidence="13 15">
    <location>
        <begin position="153"/>
        <end position="180"/>
    </location>
</feature>
<feature type="binding site" evidence="14">
    <location>
        <position position="97"/>
    </location>
    <ligand>
        <name>Ca(2+)</name>
        <dbReference type="ChEBI" id="CHEBI:29108"/>
        <label>1</label>
    </ligand>
</feature>
<dbReference type="CDD" id="cd00190">
    <property type="entry name" value="Tryp_SPc"/>
    <property type="match status" value="1"/>
</dbReference>
<dbReference type="PROSITE" id="PS01180">
    <property type="entry name" value="CUB"/>
    <property type="match status" value="2"/>
</dbReference>
<protein>
    <recommendedName>
        <fullName evidence="12">limulus clotting factor C</fullName>
        <ecNumber evidence="12">3.4.21.84</ecNumber>
    </recommendedName>
</protein>
<evidence type="ECO:0000256" key="12">
    <source>
        <dbReference type="ARBA" id="ARBA00066707"/>
    </source>
</evidence>
<dbReference type="InterPro" id="IPR000859">
    <property type="entry name" value="CUB_dom"/>
</dbReference>
<evidence type="ECO:0000256" key="14">
    <source>
        <dbReference type="PIRSR" id="PIRSR001155-4"/>
    </source>
</evidence>
<dbReference type="PANTHER" id="PTHR24252:SF7">
    <property type="entry name" value="HYALIN"/>
    <property type="match status" value="1"/>
</dbReference>
<feature type="binding site" evidence="14">
    <location>
        <position position="213"/>
    </location>
    <ligand>
        <name>Ca(2+)</name>
        <dbReference type="ChEBI" id="CHEBI:29108"/>
        <label>3</label>
    </ligand>
</feature>
<feature type="disulfide bond" evidence="13">
    <location>
        <begin position="94"/>
        <end position="112"/>
    </location>
</feature>
<dbReference type="FunFam" id="2.60.120.290:FF:000005">
    <property type="entry name" value="Procollagen C-endopeptidase enhancer 1"/>
    <property type="match status" value="1"/>
</dbReference>
<dbReference type="InterPro" id="IPR033116">
    <property type="entry name" value="TRYPSIN_SER"/>
</dbReference>
<dbReference type="InterPro" id="IPR018114">
    <property type="entry name" value="TRYPSIN_HIS"/>
</dbReference>
<dbReference type="PROSITE" id="PS00135">
    <property type="entry name" value="TRYPSIN_SER"/>
    <property type="match status" value="1"/>
</dbReference>
<keyword evidence="10 13" id="KW-1015">Disulfide bond</keyword>
<feature type="chain" id="PRO_5007542406" description="limulus clotting factor C" evidence="17">
    <location>
        <begin position="26"/>
        <end position="535"/>
    </location>
</feature>
<evidence type="ECO:0000256" key="8">
    <source>
        <dbReference type="ARBA" id="ARBA00022825"/>
    </source>
</evidence>
<evidence type="ECO:0000256" key="10">
    <source>
        <dbReference type="ARBA" id="ARBA00023157"/>
    </source>
</evidence>
<evidence type="ECO:0000313" key="20">
    <source>
        <dbReference type="EMBL" id="JAR90294.1"/>
    </source>
</evidence>
<evidence type="ECO:0000256" key="9">
    <source>
        <dbReference type="ARBA" id="ARBA00022889"/>
    </source>
</evidence>
<evidence type="ECO:0000256" key="4">
    <source>
        <dbReference type="ARBA" id="ARBA00022729"/>
    </source>
</evidence>
<keyword evidence="3 16" id="KW-0645">Protease</keyword>
<feature type="disulfide bond" evidence="13">
    <location>
        <begin position="292"/>
        <end position="328"/>
    </location>
</feature>
<feature type="domain" description="CUB" evidence="18">
    <location>
        <begin position="153"/>
        <end position="268"/>
    </location>
</feature>
<feature type="disulfide bond" description="Interchain (between heavy and light chains)" evidence="13">
    <location>
        <begin position="344"/>
        <end position="405"/>
    </location>
</feature>
<keyword evidence="14" id="KW-0479">Metal-binding</keyword>
<keyword evidence="6 16" id="KW-0378">Hydrolase</keyword>
<sequence>METGAVASSLTVLMLYRVLMSPTHAAVLPSRVIFLTAQQDVAYIESPGFPDALYPKDTQQQFDVKVHLGDRLMEESARIQVTFEVFLVEKSYFCHKDGFDIVDRTGEVRAYCGPQGGRNFLMQDNHIRMRMYTDETVEDRGFRIRVKLFQSPCGGIFRGQRSGVIMSPHHPYAYTADSLCIWRIEAPRYMLIKLEFTSYFDIRSEDDQTCLMDYLAVSRTGNFSTDTKRYCGQTRPRSIISKTNKLELKFVSDCIEDGRGFKVRFDLISAYNVPMAPSTTPYIPQSCSRVDCGRAHDESARIVGGSEFRPHKYPWLVPIFDDFYTYICSGSLISPRFVLTAAHCCENQKKLYVKLGAHSLREGLYRPVSQCVIHPGYKRRNYVNDIAVIELAQSAKFDDFVRRICLPVEEVDTTGKSGVIGGWGRESYGGRDRDTPKDAEVPFVSNAECVRKFGSLILDTNICAGGLKEDTCQGDSGGPLVSRSHVQGKYVQLGLVSTGIGCGRQGFPGVYTFVQKYHDFVYNVTREPWCTVKNR</sequence>
<dbReference type="InterPro" id="IPR001314">
    <property type="entry name" value="Peptidase_S1A"/>
</dbReference>
<dbReference type="Gene3D" id="2.60.120.290">
    <property type="entry name" value="Spermadhesin, CUB domain"/>
    <property type="match status" value="2"/>
</dbReference>
<proteinExistence type="predicted"/>
<evidence type="ECO:0000256" key="6">
    <source>
        <dbReference type="ARBA" id="ARBA00022801"/>
    </source>
</evidence>
<evidence type="ECO:0000256" key="11">
    <source>
        <dbReference type="ARBA" id="ARBA00052079"/>
    </source>
</evidence>
<feature type="domain" description="CUB" evidence="18">
    <location>
        <begin position="29"/>
        <end position="149"/>
    </location>
</feature>
<keyword evidence="14" id="KW-0106">Calcium</keyword>
<dbReference type="SUPFAM" id="SSF49854">
    <property type="entry name" value="Spermadhesin, CUB domain"/>
    <property type="match status" value="2"/>
</dbReference>
<dbReference type="InterPro" id="IPR001254">
    <property type="entry name" value="Trypsin_dom"/>
</dbReference>
<dbReference type="InterPro" id="IPR035914">
    <property type="entry name" value="Sperma_CUB_dom_sf"/>
</dbReference>
<dbReference type="GO" id="GO:0042381">
    <property type="term" value="P:hemolymph coagulation"/>
    <property type="evidence" value="ECO:0007669"/>
    <property type="project" value="UniProtKB-KW"/>
</dbReference>
<dbReference type="Pfam" id="PF00089">
    <property type="entry name" value="Trypsin"/>
    <property type="match status" value="1"/>
</dbReference>
<feature type="disulfide bond" evidence="13">
    <location>
        <begin position="472"/>
        <end position="502"/>
    </location>
</feature>
<evidence type="ECO:0000256" key="16">
    <source>
        <dbReference type="RuleBase" id="RU363034"/>
    </source>
</evidence>
<comment type="catalytic activity">
    <reaction evidence="11">
        <text>Selective cleavage of 103-Arg-|-Ser-104 and 124-Ile-|-Ile-125 bonds in Limulus clotting factor B to form activated factor B. Cleavage of -Pro-Arg-|-Xaa- bonds in synthetic substrates.</text>
        <dbReference type="EC" id="3.4.21.84"/>
    </reaction>
</comment>
<evidence type="ECO:0000256" key="15">
    <source>
        <dbReference type="PROSITE-ProRule" id="PRU00059"/>
    </source>
</evidence>
<keyword evidence="2" id="KW-0768">Sushi</keyword>
<keyword evidence="8 16" id="KW-0720">Serine protease</keyword>
<organism evidence="20">
    <name type="scientific">Ixodes ricinus</name>
    <name type="common">Common tick</name>
    <name type="synonym">Acarus ricinus</name>
    <dbReference type="NCBI Taxonomy" id="34613"/>
    <lineage>
        <taxon>Eukaryota</taxon>
        <taxon>Metazoa</taxon>
        <taxon>Ecdysozoa</taxon>
        <taxon>Arthropoda</taxon>
        <taxon>Chelicerata</taxon>
        <taxon>Arachnida</taxon>
        <taxon>Acari</taxon>
        <taxon>Parasitiformes</taxon>
        <taxon>Ixodida</taxon>
        <taxon>Ixodoidea</taxon>
        <taxon>Ixodidae</taxon>
        <taxon>Ixodinae</taxon>
        <taxon>Ixodes</taxon>
    </lineage>
</organism>
<evidence type="ECO:0000259" key="19">
    <source>
        <dbReference type="PROSITE" id="PS50240"/>
    </source>
</evidence>
<evidence type="ECO:0000256" key="13">
    <source>
        <dbReference type="PIRSR" id="PIRSR001155-2"/>
    </source>
</evidence>
<feature type="binding site" evidence="14">
    <location>
        <position position="253"/>
    </location>
    <ligand>
        <name>Ca(2+)</name>
        <dbReference type="ChEBI" id="CHEBI:29108"/>
        <label>3</label>
    </ligand>
</feature>
<feature type="disulfide bond" evidence="13">
    <location>
        <begin position="210"/>
        <end position="231"/>
    </location>
</feature>
<dbReference type="GO" id="GO:0007155">
    <property type="term" value="P:cell adhesion"/>
    <property type="evidence" value="ECO:0007669"/>
    <property type="project" value="UniProtKB-KW"/>
</dbReference>
<feature type="disulfide bond" evidence="13">
    <location>
        <begin position="449"/>
        <end position="463"/>
    </location>
</feature>
<dbReference type="PANTHER" id="PTHR24252">
    <property type="entry name" value="ACROSIN-RELATED"/>
    <property type="match status" value="1"/>
</dbReference>
<dbReference type="GO" id="GO:0006956">
    <property type="term" value="P:complement activation"/>
    <property type="evidence" value="ECO:0007669"/>
    <property type="project" value="InterPro"/>
</dbReference>
<reference evidence="20" key="1">
    <citation type="journal article" date="2018" name="PLoS Negl. Trop. Dis.">
        <title>Sialome diversity of ticks revealed by RNAseq of single tick salivary glands.</title>
        <authorList>
            <person name="Perner J."/>
            <person name="Kropackova S."/>
            <person name="Kopacek P."/>
            <person name="Ribeiro J.M."/>
        </authorList>
    </citation>
    <scope>NUCLEOTIDE SEQUENCE</scope>
    <source>
        <strain evidence="20">Siblings of single egg batch collected in Ceske Budejovice</strain>
        <tissue evidence="20">Salivary glands</tissue>
    </source>
</reference>
<keyword evidence="9" id="KW-0130">Cell adhesion</keyword>
<dbReference type="GO" id="GO:0046872">
    <property type="term" value="F:metal ion binding"/>
    <property type="evidence" value="ECO:0007669"/>
    <property type="project" value="UniProtKB-KW"/>
</dbReference>
<name>A0A147BHT2_IXORI</name>
<evidence type="ECO:0000256" key="2">
    <source>
        <dbReference type="ARBA" id="ARBA00022659"/>
    </source>
</evidence>
<dbReference type="FunFam" id="2.40.10.10:FF:000120">
    <property type="entry name" value="Putative serine protease"/>
    <property type="match status" value="1"/>
</dbReference>
<comment type="caution">
    <text evidence="15">Lacks conserved residue(s) required for the propagation of feature annotation.</text>
</comment>
<dbReference type="InterPro" id="IPR024175">
    <property type="entry name" value="Pept_S1A_C1r/C1S/mannan-bd"/>
</dbReference>
<evidence type="ECO:0000256" key="7">
    <source>
        <dbReference type="ARBA" id="ARBA00022820"/>
    </source>
</evidence>
<dbReference type="Gene3D" id="2.40.10.10">
    <property type="entry name" value="Trypsin-like serine proteases"/>
    <property type="match status" value="1"/>
</dbReference>
<dbReference type="SMART" id="SM00042">
    <property type="entry name" value="CUB"/>
    <property type="match status" value="2"/>
</dbReference>
<keyword evidence="4 17" id="KW-0732">Signal</keyword>
<evidence type="ECO:0000256" key="5">
    <source>
        <dbReference type="ARBA" id="ARBA00022734"/>
    </source>
</evidence>